<comment type="caution">
    <text evidence="12">The sequence shown here is derived from an EMBL/GenBank/DDBJ whole genome shotgun (WGS) entry which is preliminary data.</text>
</comment>
<keyword evidence="3" id="KW-0597">Phosphoprotein</keyword>
<feature type="transmembrane region" description="Helical" evidence="9">
    <location>
        <begin position="141"/>
        <end position="160"/>
    </location>
</feature>
<evidence type="ECO:0000256" key="2">
    <source>
        <dbReference type="ARBA" id="ARBA00012438"/>
    </source>
</evidence>
<dbReference type="EC" id="2.7.13.3" evidence="2"/>
<keyword evidence="7" id="KW-0067">ATP-binding</keyword>
<comment type="catalytic activity">
    <reaction evidence="1">
        <text>ATP + protein L-histidine = ADP + protein N-phospho-L-histidine.</text>
        <dbReference type="EC" id="2.7.13.3"/>
    </reaction>
</comment>
<dbReference type="PANTHER" id="PTHR24421:SF10">
    <property type="entry name" value="NITRATE_NITRITE SENSOR PROTEIN NARQ"/>
    <property type="match status" value="1"/>
</dbReference>
<keyword evidence="9" id="KW-1133">Transmembrane helix</keyword>
<gene>
    <name evidence="12" type="ORF">ACFFF6_03285</name>
</gene>
<dbReference type="InterPro" id="IPR050482">
    <property type="entry name" value="Sensor_HK_TwoCompSys"/>
</dbReference>
<name>A0ABV6R7L4_9MICO</name>
<evidence type="ECO:0000256" key="8">
    <source>
        <dbReference type="ARBA" id="ARBA00023012"/>
    </source>
</evidence>
<dbReference type="EMBL" id="JBHLSV010000003">
    <property type="protein sequence ID" value="MFC0672977.1"/>
    <property type="molecule type" value="Genomic_DNA"/>
</dbReference>
<dbReference type="InterPro" id="IPR036890">
    <property type="entry name" value="HATPase_C_sf"/>
</dbReference>
<evidence type="ECO:0000256" key="5">
    <source>
        <dbReference type="ARBA" id="ARBA00022741"/>
    </source>
</evidence>
<protein>
    <recommendedName>
        <fullName evidence="2">histidine kinase</fullName>
        <ecNumber evidence="2">2.7.13.3</ecNumber>
    </recommendedName>
</protein>
<feature type="transmembrane region" description="Helical" evidence="9">
    <location>
        <begin position="107"/>
        <end position="129"/>
    </location>
</feature>
<accession>A0ABV6R7L4</accession>
<keyword evidence="9" id="KW-0812">Transmembrane</keyword>
<evidence type="ECO:0000259" key="11">
    <source>
        <dbReference type="Pfam" id="PF07730"/>
    </source>
</evidence>
<dbReference type="Gene3D" id="1.20.5.1930">
    <property type="match status" value="1"/>
</dbReference>
<evidence type="ECO:0000256" key="6">
    <source>
        <dbReference type="ARBA" id="ARBA00022777"/>
    </source>
</evidence>
<evidence type="ECO:0000256" key="7">
    <source>
        <dbReference type="ARBA" id="ARBA00022840"/>
    </source>
</evidence>
<keyword evidence="13" id="KW-1185">Reference proteome</keyword>
<proteinExistence type="predicted"/>
<feature type="transmembrane region" description="Helical" evidence="9">
    <location>
        <begin position="197"/>
        <end position="217"/>
    </location>
</feature>
<feature type="transmembrane region" description="Helical" evidence="9">
    <location>
        <begin position="260"/>
        <end position="284"/>
    </location>
</feature>
<keyword evidence="8" id="KW-0902">Two-component regulatory system</keyword>
<feature type="transmembrane region" description="Helical" evidence="9">
    <location>
        <begin position="223"/>
        <end position="248"/>
    </location>
</feature>
<organism evidence="12 13">
    <name type="scientific">Brachybacterium hainanense</name>
    <dbReference type="NCBI Taxonomy" id="1541174"/>
    <lineage>
        <taxon>Bacteria</taxon>
        <taxon>Bacillati</taxon>
        <taxon>Actinomycetota</taxon>
        <taxon>Actinomycetes</taxon>
        <taxon>Micrococcales</taxon>
        <taxon>Dermabacteraceae</taxon>
        <taxon>Brachybacterium</taxon>
    </lineage>
</organism>
<evidence type="ECO:0000259" key="10">
    <source>
        <dbReference type="Pfam" id="PF02518"/>
    </source>
</evidence>
<feature type="domain" description="Histidine kinase/HSP90-like ATPase" evidence="10">
    <location>
        <begin position="578"/>
        <end position="671"/>
    </location>
</feature>
<evidence type="ECO:0000256" key="9">
    <source>
        <dbReference type="SAM" id="Phobius"/>
    </source>
</evidence>
<keyword evidence="4" id="KW-0808">Transferase</keyword>
<feature type="transmembrane region" description="Helical" evidence="9">
    <location>
        <begin position="290"/>
        <end position="309"/>
    </location>
</feature>
<dbReference type="InterPro" id="IPR011712">
    <property type="entry name" value="Sig_transdc_His_kin_sub3_dim/P"/>
</dbReference>
<dbReference type="InterPro" id="IPR003594">
    <property type="entry name" value="HATPase_dom"/>
</dbReference>
<dbReference type="GO" id="GO:0016301">
    <property type="term" value="F:kinase activity"/>
    <property type="evidence" value="ECO:0007669"/>
    <property type="project" value="UniProtKB-KW"/>
</dbReference>
<dbReference type="PANTHER" id="PTHR24421">
    <property type="entry name" value="NITRATE/NITRITE SENSOR PROTEIN NARX-RELATED"/>
    <property type="match status" value="1"/>
</dbReference>
<dbReference type="Gene3D" id="3.30.565.10">
    <property type="entry name" value="Histidine kinase-like ATPase, C-terminal domain"/>
    <property type="match status" value="1"/>
</dbReference>
<reference evidence="12 13" key="1">
    <citation type="submission" date="2024-09" db="EMBL/GenBank/DDBJ databases">
        <authorList>
            <person name="Sun Q."/>
            <person name="Mori K."/>
        </authorList>
    </citation>
    <scope>NUCLEOTIDE SEQUENCE [LARGE SCALE GENOMIC DNA]</scope>
    <source>
        <strain evidence="12 13">CICC 10874</strain>
    </source>
</reference>
<evidence type="ECO:0000313" key="12">
    <source>
        <dbReference type="EMBL" id="MFC0672977.1"/>
    </source>
</evidence>
<dbReference type="Proteomes" id="UP001589793">
    <property type="component" value="Unassembled WGS sequence"/>
</dbReference>
<dbReference type="Pfam" id="PF07730">
    <property type="entry name" value="HisKA_3"/>
    <property type="match status" value="1"/>
</dbReference>
<feature type="transmembrane region" description="Helical" evidence="9">
    <location>
        <begin position="166"/>
        <end position="185"/>
    </location>
</feature>
<feature type="domain" description="Signal transduction histidine kinase subgroup 3 dimerisation and phosphoacceptor" evidence="11">
    <location>
        <begin position="457"/>
        <end position="522"/>
    </location>
</feature>
<evidence type="ECO:0000313" key="13">
    <source>
        <dbReference type="Proteomes" id="UP001589793"/>
    </source>
</evidence>
<dbReference type="SUPFAM" id="SSF55874">
    <property type="entry name" value="ATPase domain of HSP90 chaperone/DNA topoisomerase II/histidine kinase"/>
    <property type="match status" value="1"/>
</dbReference>
<sequence>MTTPSDRFPARPRIAVLVVVLAALPALAGVLWQVASRVELTPDALFLVVDAMVGLVYGAVAAVVLSRRSHPVVWLIALAALGGGLSALGGGWAQFAASRSLPMGEAAISAFGTAWVPGTLGLFLVLPWLVRETPLPARSRVGLVVGVLVTAAFTIQRLAFPMADNQALLLLVVVWGLVAGADVAWRARCGPEAERPGLGLLAAGTAVMALSFLPLLLVPYTSAGVVLLVPVLHLVCQALFPGALLVTLLRNRLWGIDLAVSRAVLGGLLVLGIALVYAALVWAVTVTVGSAAIAQLVAAVGVVIVVQPLRSVLERRVRRMVWGEAASPGRAALRVGESLASVQDAHLLLDRLAAAIGESLRLESVSLALAEAPDIPLGRWGEATSIPIEQAVREGGAGPAVLGILAVTPRPGERLDRRSLETLDGLQPILAAGFALVRSAREVGRARDAATGARLAERRLIRRELHDGIGPWLSGLRLGLQGARNLLRTDPAAADRVLEALQDEAARRVQDVRMLSRSLLPPILEEQGLGAALAELVRGHAERGFAVEVTTAPGPDPDGAEPAAAWLRGLDPRVAAAAYAVISESVLNAARHSGARRCRVEVSLAGDTATLPEARLILRCSDAGSGRPDDVADGVGTASMRERVHELEGTLEIAAGDRGSGTMVHAELPLHPAEVRG</sequence>
<keyword evidence="5" id="KW-0547">Nucleotide-binding</keyword>
<feature type="transmembrane region" description="Helical" evidence="9">
    <location>
        <begin position="72"/>
        <end position="95"/>
    </location>
</feature>
<dbReference type="CDD" id="cd16917">
    <property type="entry name" value="HATPase_UhpB-NarQ-NarX-like"/>
    <property type="match status" value="1"/>
</dbReference>
<evidence type="ECO:0000256" key="3">
    <source>
        <dbReference type="ARBA" id="ARBA00022553"/>
    </source>
</evidence>
<keyword evidence="9" id="KW-0472">Membrane</keyword>
<dbReference type="Pfam" id="PF02518">
    <property type="entry name" value="HATPase_c"/>
    <property type="match status" value="1"/>
</dbReference>
<evidence type="ECO:0000256" key="4">
    <source>
        <dbReference type="ARBA" id="ARBA00022679"/>
    </source>
</evidence>
<evidence type="ECO:0000256" key="1">
    <source>
        <dbReference type="ARBA" id="ARBA00000085"/>
    </source>
</evidence>
<keyword evidence="6 12" id="KW-0418">Kinase</keyword>
<dbReference type="RefSeq" id="WP_376978183.1">
    <property type="nucleotide sequence ID" value="NZ_JBHLSV010000003.1"/>
</dbReference>
<feature type="transmembrane region" description="Helical" evidence="9">
    <location>
        <begin position="44"/>
        <end position="65"/>
    </location>
</feature>